<protein>
    <submittedName>
        <fullName evidence="1">Uncharacterized protein</fullName>
    </submittedName>
</protein>
<evidence type="ECO:0000313" key="2">
    <source>
        <dbReference type="Proteomes" id="UP000176037"/>
    </source>
</evidence>
<evidence type="ECO:0000313" key="1">
    <source>
        <dbReference type="EMBL" id="OFI35039.1"/>
    </source>
</evidence>
<dbReference type="Proteomes" id="UP000176037">
    <property type="component" value="Unassembled WGS sequence"/>
</dbReference>
<dbReference type="AlphaFoldDB" id="A0A1E8FGK1"/>
<name>A0A1E8FGK1_9ALTE</name>
<accession>A0A1E8FGK1</accession>
<keyword evidence="2" id="KW-1185">Reference proteome</keyword>
<sequence>MEEYGIQCQLWIEIDLNLAGVLQSQCFSKEVNALFPVNRDNFTTSRRRAENRFATGLTEVYLVASIYKV</sequence>
<reference evidence="1 2" key="1">
    <citation type="submission" date="2016-09" db="EMBL/GenBank/DDBJ databases">
        <title>Alteromonas lipolytica, a new species isolated from sea water.</title>
        <authorList>
            <person name="Wu Y.-H."/>
            <person name="Cheng H."/>
            <person name="Xu X.-W."/>
        </authorList>
    </citation>
    <scope>NUCLEOTIDE SEQUENCE [LARGE SCALE GENOMIC DNA]</scope>
    <source>
        <strain evidence="1 2">JW12</strain>
    </source>
</reference>
<comment type="caution">
    <text evidence="1">The sequence shown here is derived from an EMBL/GenBank/DDBJ whole genome shotgun (WGS) entry which is preliminary data.</text>
</comment>
<organism evidence="1 2">
    <name type="scientific">Alteromonas lipolytica</name>
    <dbReference type="NCBI Taxonomy" id="1856405"/>
    <lineage>
        <taxon>Bacteria</taxon>
        <taxon>Pseudomonadati</taxon>
        <taxon>Pseudomonadota</taxon>
        <taxon>Gammaproteobacteria</taxon>
        <taxon>Alteromonadales</taxon>
        <taxon>Alteromonadaceae</taxon>
        <taxon>Alteromonas/Salinimonas group</taxon>
        <taxon>Alteromonas</taxon>
    </lineage>
</organism>
<dbReference type="EMBL" id="MJIC01000010">
    <property type="protein sequence ID" value="OFI35039.1"/>
    <property type="molecule type" value="Genomic_DNA"/>
</dbReference>
<proteinExistence type="predicted"/>
<gene>
    <name evidence="1" type="ORF">BFC17_15910</name>
</gene>